<dbReference type="PANTHER" id="PTHR43153:SF1">
    <property type="entry name" value="ELECTRON TRANSFER FLAVOPROTEIN SUBUNIT ALPHA, MITOCHONDRIAL"/>
    <property type="match status" value="1"/>
</dbReference>
<dbReference type="GO" id="GO:0050660">
    <property type="term" value="F:flavin adenine dinucleotide binding"/>
    <property type="evidence" value="ECO:0007669"/>
    <property type="project" value="InterPro"/>
</dbReference>
<dbReference type="GO" id="GO:0009055">
    <property type="term" value="F:electron transfer activity"/>
    <property type="evidence" value="ECO:0007669"/>
    <property type="project" value="InterPro"/>
</dbReference>
<reference evidence="6 7" key="1">
    <citation type="submission" date="2014-01" db="EMBL/GenBank/DDBJ databases">
        <title>Plasmidome dynamics in the species complex Clostridium novyi sensu lato converts strains of independent lineages into distinctly different pathogens.</title>
        <authorList>
            <person name="Skarin H."/>
            <person name="Segerman B."/>
        </authorList>
    </citation>
    <scope>NUCLEOTIDE SEQUENCE [LARGE SCALE GENOMIC DNA]</scope>
    <source>
        <strain evidence="6 7">4552</strain>
    </source>
</reference>
<name>A0A0A0I3Q1_CLONO</name>
<dbReference type="Proteomes" id="UP000030012">
    <property type="component" value="Unassembled WGS sequence"/>
</dbReference>
<dbReference type="InterPro" id="IPR014730">
    <property type="entry name" value="ETF_a/b_N"/>
</dbReference>
<proteinExistence type="inferred from homology"/>
<keyword evidence="2" id="KW-0813">Transport</keyword>
<evidence type="ECO:0000313" key="6">
    <source>
        <dbReference type="EMBL" id="KGM95447.1"/>
    </source>
</evidence>
<dbReference type="Pfam" id="PF01012">
    <property type="entry name" value="ETF"/>
    <property type="match status" value="1"/>
</dbReference>
<dbReference type="SUPFAM" id="SSF52402">
    <property type="entry name" value="Adenine nucleotide alpha hydrolases-like"/>
    <property type="match status" value="1"/>
</dbReference>
<feature type="binding site" evidence="4">
    <location>
        <position position="199"/>
    </location>
    <ligand>
        <name>FAD</name>
        <dbReference type="ChEBI" id="CHEBI:57692"/>
    </ligand>
</feature>
<dbReference type="Gene3D" id="3.40.50.1220">
    <property type="entry name" value="TPP-binding domain"/>
    <property type="match status" value="1"/>
</dbReference>
<dbReference type="FunFam" id="3.40.50.1220:FF:000004">
    <property type="entry name" value="Electron transfer flavoprotein"/>
    <property type="match status" value="1"/>
</dbReference>
<protein>
    <submittedName>
        <fullName evidence="6">Electron transfer flavoprotein subunit alpha</fullName>
    </submittedName>
</protein>
<feature type="binding site" evidence="4">
    <location>
        <begin position="224"/>
        <end position="225"/>
    </location>
    <ligand>
        <name>FAD</name>
        <dbReference type="ChEBI" id="CHEBI:57692"/>
    </ligand>
</feature>
<evidence type="ECO:0000256" key="1">
    <source>
        <dbReference type="ARBA" id="ARBA00005817"/>
    </source>
</evidence>
<dbReference type="InterPro" id="IPR014731">
    <property type="entry name" value="ETF_asu_C"/>
</dbReference>
<dbReference type="OrthoDB" id="9802447at2"/>
<keyword evidence="3" id="KW-0285">Flavoprotein</keyword>
<dbReference type="InterPro" id="IPR014729">
    <property type="entry name" value="Rossmann-like_a/b/a_fold"/>
</dbReference>
<dbReference type="Gene3D" id="3.40.50.620">
    <property type="entry name" value="HUPs"/>
    <property type="match status" value="1"/>
</dbReference>
<evidence type="ECO:0000256" key="3">
    <source>
        <dbReference type="ARBA" id="ARBA00022630"/>
    </source>
</evidence>
<dbReference type="SUPFAM" id="SSF52467">
    <property type="entry name" value="DHS-like NAD/FAD-binding domain"/>
    <property type="match status" value="1"/>
</dbReference>
<dbReference type="SMART" id="SM00893">
    <property type="entry name" value="ETF"/>
    <property type="match status" value="1"/>
</dbReference>
<evidence type="ECO:0000259" key="5">
    <source>
        <dbReference type="SMART" id="SM00893"/>
    </source>
</evidence>
<accession>A0A0A0I3Q1</accession>
<comment type="similarity">
    <text evidence="1">Belongs to the ETF alpha-subunit/FixB family.</text>
</comment>
<evidence type="ECO:0000256" key="2">
    <source>
        <dbReference type="ARBA" id="ARBA00022448"/>
    </source>
</evidence>
<dbReference type="EMBL" id="JENJ01000040">
    <property type="protein sequence ID" value="KGM95447.1"/>
    <property type="molecule type" value="Genomic_DNA"/>
</dbReference>
<feature type="binding site" evidence="4">
    <location>
        <position position="277"/>
    </location>
    <ligand>
        <name>FAD</name>
        <dbReference type="ChEBI" id="CHEBI:57692"/>
    </ligand>
</feature>
<evidence type="ECO:0000313" key="7">
    <source>
        <dbReference type="Proteomes" id="UP000030012"/>
    </source>
</evidence>
<sequence length="308" mass="33505">MKLKSIFVISEEISSIPALASSAIELADKVTAVVFGNEDYAKSISIPGADSIIYCPLNDKFSPEDYSKILAEKIKYDDKAYLLVSNTVIGRALAAKIGVELESPVFSNVENLDIKDDSLIFSQTVYGGTALRKLKYTSPYGIVTINNGTFEINDSLESCTTFTEIETRPENSLKLINVDAKNEVSVNLAMTKKIVDIGRGVSNAEDLKLFEQLASIIGAELGCSRPVAENNKLLPKSQYMGITGVQVKPDLIITIGLSGQIQHIGGINKSKVIVSINKDKQAPIFENCDFGLIGDMYKIVPKLIEKLS</sequence>
<dbReference type="PANTHER" id="PTHR43153">
    <property type="entry name" value="ELECTRON TRANSFER FLAVOPROTEIN ALPHA"/>
    <property type="match status" value="1"/>
</dbReference>
<comment type="cofactor">
    <cofactor evidence="4">
        <name>FAD</name>
        <dbReference type="ChEBI" id="CHEBI:57692"/>
    </cofactor>
    <text evidence="4">Binds 1 FAD per dimer.</text>
</comment>
<organism evidence="6 7">
    <name type="scientific">Clostridium novyi A str. 4552</name>
    <dbReference type="NCBI Taxonomy" id="1444289"/>
    <lineage>
        <taxon>Bacteria</taxon>
        <taxon>Bacillati</taxon>
        <taxon>Bacillota</taxon>
        <taxon>Clostridia</taxon>
        <taxon>Eubacteriales</taxon>
        <taxon>Clostridiaceae</taxon>
        <taxon>Clostridium</taxon>
    </lineage>
</organism>
<dbReference type="InterPro" id="IPR029035">
    <property type="entry name" value="DHS-like_NAD/FAD-binding_dom"/>
</dbReference>
<dbReference type="Pfam" id="PF00766">
    <property type="entry name" value="ETF_alpha"/>
    <property type="match status" value="1"/>
</dbReference>
<dbReference type="GO" id="GO:0033539">
    <property type="term" value="P:fatty acid beta-oxidation using acyl-CoA dehydrogenase"/>
    <property type="evidence" value="ECO:0007669"/>
    <property type="project" value="TreeGrafter"/>
</dbReference>
<gene>
    <name evidence="6" type="ORF">Z968_09185</name>
</gene>
<feature type="domain" description="Electron transfer flavoprotein alpha/beta-subunit N-terminal" evidence="5">
    <location>
        <begin position="6"/>
        <end position="184"/>
    </location>
</feature>
<evidence type="ECO:0000256" key="4">
    <source>
        <dbReference type="PIRSR" id="PIRSR000089-1"/>
    </source>
</evidence>
<feature type="binding site" evidence="4">
    <location>
        <begin position="256"/>
        <end position="263"/>
    </location>
    <ligand>
        <name>FAD</name>
        <dbReference type="ChEBI" id="CHEBI:57692"/>
    </ligand>
</feature>
<dbReference type="RefSeq" id="WP_039255749.1">
    <property type="nucleotide sequence ID" value="NZ_JENJ01000040.1"/>
</dbReference>
<comment type="caution">
    <text evidence="6">The sequence shown here is derived from an EMBL/GenBank/DDBJ whole genome shotgun (WGS) entry which is preliminary data.</text>
</comment>
<keyword evidence="4" id="KW-0274">FAD</keyword>
<dbReference type="PIRSF" id="PIRSF000089">
    <property type="entry name" value="Electra_flavoP_a"/>
    <property type="match status" value="1"/>
</dbReference>
<dbReference type="AlphaFoldDB" id="A0A0A0I3Q1"/>
<dbReference type="InterPro" id="IPR001308">
    <property type="entry name" value="ETF_a/FixB"/>
</dbReference>